<protein>
    <recommendedName>
        <fullName evidence="1">GmrSD restriction endonucleases N-terminal domain-containing protein</fullName>
    </recommendedName>
</protein>
<dbReference type="Proteomes" id="UP000598271">
    <property type="component" value="Unassembled WGS sequence"/>
</dbReference>
<reference evidence="2 3" key="1">
    <citation type="journal article" date="2014" name="Int. J. Syst. Evol. Microbiol.">
        <title>Complete genome sequence of Corynebacterium casei LMG S-19264T (=DSM 44701T), isolated from a smear-ripened cheese.</title>
        <authorList>
            <consortium name="US DOE Joint Genome Institute (JGI-PGF)"/>
            <person name="Walter F."/>
            <person name="Albersmeier A."/>
            <person name="Kalinowski J."/>
            <person name="Ruckert C."/>
        </authorList>
    </citation>
    <scope>NUCLEOTIDE SEQUENCE [LARGE SCALE GENOMIC DNA]</scope>
    <source>
        <strain evidence="2 3">KCTC 12866</strain>
    </source>
</reference>
<keyword evidence="3" id="KW-1185">Reference proteome</keyword>
<dbReference type="PANTHER" id="PTHR39639">
    <property type="entry name" value="CHROMOSOME 16, WHOLE GENOME SHOTGUN SEQUENCE"/>
    <property type="match status" value="1"/>
</dbReference>
<evidence type="ECO:0000259" key="1">
    <source>
        <dbReference type="Pfam" id="PF03235"/>
    </source>
</evidence>
<proteinExistence type="predicted"/>
<feature type="domain" description="GmrSD restriction endonucleases N-terminal" evidence="1">
    <location>
        <begin position="15"/>
        <end position="162"/>
    </location>
</feature>
<dbReference type="PANTHER" id="PTHR39639:SF1">
    <property type="entry name" value="DUF262 DOMAIN-CONTAINING PROTEIN"/>
    <property type="match status" value="1"/>
</dbReference>
<dbReference type="AlphaFoldDB" id="A0A8J3DE86"/>
<dbReference type="Pfam" id="PF03235">
    <property type="entry name" value="GmrSD_N"/>
    <property type="match status" value="1"/>
</dbReference>
<dbReference type="RefSeq" id="WP_189567047.1">
    <property type="nucleotide sequence ID" value="NZ_BMXF01000005.1"/>
</dbReference>
<evidence type="ECO:0000313" key="3">
    <source>
        <dbReference type="Proteomes" id="UP000598271"/>
    </source>
</evidence>
<name>A0A8J3DE86_9BACT</name>
<comment type="caution">
    <text evidence="2">The sequence shown here is derived from an EMBL/GenBank/DDBJ whole genome shotgun (WGS) entry which is preliminary data.</text>
</comment>
<dbReference type="EMBL" id="BMXF01000005">
    <property type="protein sequence ID" value="GHB82832.1"/>
    <property type="molecule type" value="Genomic_DNA"/>
</dbReference>
<sequence length="350" mass="40813">MVVIVKTWKILDFIKINNEINEQPPYQRGEVWSLDKKRHLIDSILRGIDIPKIYLRKLYSGPYKYEVADGQQRLTAILNYKEDKFSLDKKTVNGLDLSNLGSYKIGGKKFSELDSTLKTKFDNFELTVAIVENSDNDEIRTLFGRLQLGSALNQAEKRNAIISVVGDHINNFALNHDFFASSKIAVSRYKHQDFLAHVIALIKYSNKEPLKGDLLTKLYLDTDICLSTNDLKNIDSVLDHLKLIDQSSPVKVVNKFTFIDFFMFFYKNLDNCNKVDYNHIARTFSKLEKDRKFYQNNNPEQLLTKTDFIQYHRDLYYYIDAYRNNGSDPNKIETRSKVFSNLFSDFLNKE</sequence>
<evidence type="ECO:0000313" key="2">
    <source>
        <dbReference type="EMBL" id="GHB82832.1"/>
    </source>
</evidence>
<accession>A0A8J3DE86</accession>
<dbReference type="InterPro" id="IPR004919">
    <property type="entry name" value="GmrSD_N"/>
</dbReference>
<organism evidence="2 3">
    <name type="scientific">Persicitalea jodogahamensis</name>
    <dbReference type="NCBI Taxonomy" id="402147"/>
    <lineage>
        <taxon>Bacteria</taxon>
        <taxon>Pseudomonadati</taxon>
        <taxon>Bacteroidota</taxon>
        <taxon>Cytophagia</taxon>
        <taxon>Cytophagales</taxon>
        <taxon>Spirosomataceae</taxon>
        <taxon>Persicitalea</taxon>
    </lineage>
</organism>
<gene>
    <name evidence="2" type="ORF">GCM10007390_42140</name>
</gene>